<dbReference type="RefSeq" id="WP_061853623.1">
    <property type="nucleotide sequence ID" value="NZ_LUGM01000002.1"/>
</dbReference>
<name>A0A151A1Y9_9STAP</name>
<proteinExistence type="predicted"/>
<dbReference type="InterPro" id="IPR032710">
    <property type="entry name" value="NTF2-like_dom_sf"/>
</dbReference>
<dbReference type="GO" id="GO:0003677">
    <property type="term" value="F:DNA binding"/>
    <property type="evidence" value="ECO:0007669"/>
    <property type="project" value="UniProtKB-KW"/>
</dbReference>
<organism evidence="1 2">
    <name type="scientific">Staphylococcus kloosii</name>
    <dbReference type="NCBI Taxonomy" id="29384"/>
    <lineage>
        <taxon>Bacteria</taxon>
        <taxon>Bacillati</taxon>
        <taxon>Bacillota</taxon>
        <taxon>Bacilli</taxon>
        <taxon>Bacillales</taxon>
        <taxon>Staphylococcaceae</taxon>
        <taxon>Staphylococcus</taxon>
    </lineage>
</organism>
<sequence>MSIPLPKIGKPATNALMNKNIATLEDVAKYDKQTLASFHGVGPKAIKILEENLEMHALTFNDKQESDLPFKLSGDLKCDNAPKRRLMLDFLIATATLDNTLLDEVVHNDFIWEVPGAFTMNDKDKFMKELSEHASSIESMTVTYNISHGKTGAINGYQEMKDGGKVYFADFMEFDSHKKDAKIKKVTSYVIMNEGES</sequence>
<comment type="caution">
    <text evidence="1">The sequence shown here is derived from an EMBL/GenBank/DDBJ whole genome shotgun (WGS) entry which is preliminary data.</text>
</comment>
<dbReference type="SUPFAM" id="SSF47789">
    <property type="entry name" value="C-terminal domain of RNA polymerase alpha subunit"/>
    <property type="match status" value="1"/>
</dbReference>
<accession>A0A151A1Y9</accession>
<reference evidence="1 2" key="1">
    <citation type="submission" date="2016-02" db="EMBL/GenBank/DDBJ databases">
        <title>Draft genome sequence of hydrocarbon degrading Staphylococcus saprophyticus Strain CNV2, isolated from crude-oil contaminated soil from Noonmati Oil Refinery, Guwahati, Assam, India.</title>
        <authorList>
            <person name="Mukherjee A."/>
            <person name="Chettri B."/>
            <person name="Langpoklakpam J."/>
            <person name="Singh A.K."/>
            <person name="Chattopadhyay D.J."/>
        </authorList>
    </citation>
    <scope>NUCLEOTIDE SEQUENCE [LARGE SCALE GENOMIC DNA]</scope>
    <source>
        <strain evidence="1 2">CNV2</strain>
    </source>
</reference>
<dbReference type="SUPFAM" id="SSF54427">
    <property type="entry name" value="NTF2-like"/>
    <property type="match status" value="1"/>
</dbReference>
<keyword evidence="1" id="KW-0238">DNA-binding</keyword>
<dbReference type="AlphaFoldDB" id="A0A151A1Y9"/>
<dbReference type="Gene3D" id="1.10.150.20">
    <property type="entry name" value="5' to 3' exonuclease, C-terminal subdomain"/>
    <property type="match status" value="1"/>
</dbReference>
<gene>
    <name evidence="1" type="ORF">A0131_01020</name>
</gene>
<evidence type="ECO:0000313" key="2">
    <source>
        <dbReference type="Proteomes" id="UP000075418"/>
    </source>
</evidence>
<dbReference type="EMBL" id="LUGM01000002">
    <property type="protein sequence ID" value="KYH13392.1"/>
    <property type="molecule type" value="Genomic_DNA"/>
</dbReference>
<evidence type="ECO:0000313" key="1">
    <source>
        <dbReference type="EMBL" id="KYH13392.1"/>
    </source>
</evidence>
<dbReference type="Gene3D" id="3.10.450.50">
    <property type="match status" value="1"/>
</dbReference>
<dbReference type="Proteomes" id="UP000075418">
    <property type="component" value="Unassembled WGS sequence"/>
</dbReference>
<protein>
    <submittedName>
        <fullName evidence="1">DNA-binding protein</fullName>
    </submittedName>
</protein>